<evidence type="ECO:0000256" key="1">
    <source>
        <dbReference type="SAM" id="MobiDB-lite"/>
    </source>
</evidence>
<proteinExistence type="predicted"/>
<name>A0A6J4UJJ0_9BACT</name>
<protein>
    <submittedName>
        <fullName evidence="2">Uncharacterized protein</fullName>
    </submittedName>
</protein>
<dbReference type="AlphaFoldDB" id="A0A6J4UJJ0"/>
<accession>A0A6J4UJJ0</accession>
<feature type="compositionally biased region" description="Basic residues" evidence="1">
    <location>
        <begin position="81"/>
        <end position="100"/>
    </location>
</feature>
<feature type="non-terminal residue" evidence="2">
    <location>
        <position position="1"/>
    </location>
</feature>
<gene>
    <name evidence="2" type="ORF">AVDCRST_MAG19-763</name>
</gene>
<feature type="region of interest" description="Disordered" evidence="1">
    <location>
        <begin position="1"/>
        <end position="109"/>
    </location>
</feature>
<feature type="non-terminal residue" evidence="2">
    <location>
        <position position="109"/>
    </location>
</feature>
<evidence type="ECO:0000313" key="2">
    <source>
        <dbReference type="EMBL" id="CAA9550604.1"/>
    </source>
</evidence>
<dbReference type="EMBL" id="CADCWL010000034">
    <property type="protein sequence ID" value="CAA9550604.1"/>
    <property type="molecule type" value="Genomic_DNA"/>
</dbReference>
<sequence length="109" mass="11728">ALLRTLGDGREVCPRSPVRSSPGRCQDLGNDRFRDAGGAGAGHRLGHGSVGIRAAGDRDRSRRARRLAGDARPRPPGPWTRLRRRGGRAGADRRRRRRAGHQGAGVPLA</sequence>
<reference evidence="2" key="1">
    <citation type="submission" date="2020-02" db="EMBL/GenBank/DDBJ databases">
        <authorList>
            <person name="Meier V. D."/>
        </authorList>
    </citation>
    <scope>NUCLEOTIDE SEQUENCE</scope>
    <source>
        <strain evidence="2">AVDCRST_MAG19</strain>
    </source>
</reference>
<organism evidence="2">
    <name type="scientific">uncultured Thermomicrobiales bacterium</name>
    <dbReference type="NCBI Taxonomy" id="1645740"/>
    <lineage>
        <taxon>Bacteria</taxon>
        <taxon>Pseudomonadati</taxon>
        <taxon>Thermomicrobiota</taxon>
        <taxon>Thermomicrobia</taxon>
        <taxon>Thermomicrobiales</taxon>
        <taxon>environmental samples</taxon>
    </lineage>
</organism>